<accession>B9STU1</accession>
<reference evidence="2" key="1">
    <citation type="journal article" date="2010" name="Nat. Biotechnol.">
        <title>Draft genome sequence of the oilseed species Ricinus communis.</title>
        <authorList>
            <person name="Chan A.P."/>
            <person name="Crabtree J."/>
            <person name="Zhao Q."/>
            <person name="Lorenzi H."/>
            <person name="Orvis J."/>
            <person name="Puiu D."/>
            <person name="Melake-Berhan A."/>
            <person name="Jones K.M."/>
            <person name="Redman J."/>
            <person name="Chen G."/>
            <person name="Cahoon E.B."/>
            <person name="Gedil M."/>
            <person name="Stanke M."/>
            <person name="Haas B.J."/>
            <person name="Wortman J.R."/>
            <person name="Fraser-Liggett C.M."/>
            <person name="Ravel J."/>
            <person name="Rabinowicz P.D."/>
        </authorList>
    </citation>
    <scope>NUCLEOTIDE SEQUENCE [LARGE SCALE GENOMIC DNA]</scope>
    <source>
        <strain evidence="2">cv. Hale</strain>
    </source>
</reference>
<protein>
    <submittedName>
        <fullName evidence="1">Uncharacterized protein</fullName>
    </submittedName>
</protein>
<organism evidence="1 2">
    <name type="scientific">Ricinus communis</name>
    <name type="common">Castor bean</name>
    <dbReference type="NCBI Taxonomy" id="3988"/>
    <lineage>
        <taxon>Eukaryota</taxon>
        <taxon>Viridiplantae</taxon>
        <taxon>Streptophyta</taxon>
        <taxon>Embryophyta</taxon>
        <taxon>Tracheophyta</taxon>
        <taxon>Spermatophyta</taxon>
        <taxon>Magnoliopsida</taxon>
        <taxon>eudicotyledons</taxon>
        <taxon>Gunneridae</taxon>
        <taxon>Pentapetalae</taxon>
        <taxon>rosids</taxon>
        <taxon>fabids</taxon>
        <taxon>Malpighiales</taxon>
        <taxon>Euphorbiaceae</taxon>
        <taxon>Acalyphoideae</taxon>
        <taxon>Acalypheae</taxon>
        <taxon>Ricinus</taxon>
    </lineage>
</organism>
<dbReference type="EMBL" id="EQ974134">
    <property type="protein sequence ID" value="EEF33006.1"/>
    <property type="molecule type" value="Genomic_DNA"/>
</dbReference>
<sequence length="58" mass="6548">MTAPQSTLDMRSYKQPSYPSPLSAIALSTDLLLEPLMKSINKAIKQKDNEYLRSAIDY</sequence>
<dbReference type="InParanoid" id="B9STU1"/>
<gene>
    <name evidence="1" type="ORF">RCOM_0624000</name>
</gene>
<name>B9STU1_RICCO</name>
<evidence type="ECO:0000313" key="1">
    <source>
        <dbReference type="EMBL" id="EEF33006.1"/>
    </source>
</evidence>
<evidence type="ECO:0000313" key="2">
    <source>
        <dbReference type="Proteomes" id="UP000008311"/>
    </source>
</evidence>
<keyword evidence="2" id="KW-1185">Reference proteome</keyword>
<dbReference type="Proteomes" id="UP000008311">
    <property type="component" value="Unassembled WGS sequence"/>
</dbReference>
<dbReference type="AlphaFoldDB" id="B9STU1"/>
<proteinExistence type="predicted"/>